<dbReference type="Proteomes" id="UP001187192">
    <property type="component" value="Unassembled WGS sequence"/>
</dbReference>
<sequence length="107" mass="12119">MHTPKPLLSSQNRTPIPTLGYHLKFGGIGFSHFSNGKSHNPKFPSKEEIRMSTSVHLVVLDPPDRSGTDQEVQEMLSPCRDRRFPTVVGIPPENLLLERSIDERHLH</sequence>
<organism evidence="1 2">
    <name type="scientific">Ficus carica</name>
    <name type="common">Common fig</name>
    <dbReference type="NCBI Taxonomy" id="3494"/>
    <lineage>
        <taxon>Eukaryota</taxon>
        <taxon>Viridiplantae</taxon>
        <taxon>Streptophyta</taxon>
        <taxon>Embryophyta</taxon>
        <taxon>Tracheophyta</taxon>
        <taxon>Spermatophyta</taxon>
        <taxon>Magnoliopsida</taxon>
        <taxon>eudicotyledons</taxon>
        <taxon>Gunneridae</taxon>
        <taxon>Pentapetalae</taxon>
        <taxon>rosids</taxon>
        <taxon>fabids</taxon>
        <taxon>Rosales</taxon>
        <taxon>Moraceae</taxon>
        <taxon>Ficeae</taxon>
        <taxon>Ficus</taxon>
    </lineage>
</organism>
<accession>A0AA88DWK4</accession>
<keyword evidence="2" id="KW-1185">Reference proteome</keyword>
<reference evidence="1" key="1">
    <citation type="submission" date="2023-07" db="EMBL/GenBank/DDBJ databases">
        <title>draft genome sequence of fig (Ficus carica).</title>
        <authorList>
            <person name="Takahashi T."/>
            <person name="Nishimura K."/>
        </authorList>
    </citation>
    <scope>NUCLEOTIDE SEQUENCE</scope>
</reference>
<dbReference type="AlphaFoldDB" id="A0AA88DWK4"/>
<comment type="caution">
    <text evidence="1">The sequence shown here is derived from an EMBL/GenBank/DDBJ whole genome shotgun (WGS) entry which is preliminary data.</text>
</comment>
<name>A0AA88DWK4_FICCA</name>
<protein>
    <submittedName>
        <fullName evidence="1">Uncharacterized protein</fullName>
    </submittedName>
</protein>
<evidence type="ECO:0000313" key="2">
    <source>
        <dbReference type="Proteomes" id="UP001187192"/>
    </source>
</evidence>
<evidence type="ECO:0000313" key="1">
    <source>
        <dbReference type="EMBL" id="GMN60779.1"/>
    </source>
</evidence>
<dbReference type="EMBL" id="BTGU01000102">
    <property type="protein sequence ID" value="GMN60779.1"/>
    <property type="molecule type" value="Genomic_DNA"/>
</dbReference>
<proteinExistence type="predicted"/>
<gene>
    <name evidence="1" type="ORF">TIFTF001_029880</name>
</gene>